<keyword evidence="3" id="KW-1185">Reference proteome</keyword>
<accession>A0A1H3UCM6</accession>
<reference evidence="3" key="1">
    <citation type="submission" date="2016-10" db="EMBL/GenBank/DDBJ databases">
        <authorList>
            <person name="Varghese N."/>
            <person name="Submissions S."/>
        </authorList>
    </citation>
    <scope>NUCLEOTIDE SEQUENCE [LARGE SCALE GENOMIC DNA]</scope>
    <source>
        <strain evidence="3">DSM 100420</strain>
    </source>
</reference>
<evidence type="ECO:0000313" key="2">
    <source>
        <dbReference type="EMBL" id="SDZ60128.1"/>
    </source>
</evidence>
<dbReference type="OrthoDB" id="5291101at2"/>
<dbReference type="CDD" id="cd00761">
    <property type="entry name" value="Glyco_tranf_GTA_type"/>
    <property type="match status" value="1"/>
</dbReference>
<dbReference type="Gene3D" id="3.90.550.10">
    <property type="entry name" value="Spore Coat Polysaccharide Biosynthesis Protein SpsA, Chain A"/>
    <property type="match status" value="1"/>
</dbReference>
<feature type="domain" description="Glycosyltransferase 2-like" evidence="1">
    <location>
        <begin position="5"/>
        <end position="118"/>
    </location>
</feature>
<evidence type="ECO:0000259" key="1">
    <source>
        <dbReference type="Pfam" id="PF00535"/>
    </source>
</evidence>
<dbReference type="Proteomes" id="UP000198914">
    <property type="component" value="Unassembled WGS sequence"/>
</dbReference>
<keyword evidence="2" id="KW-0808">Transferase</keyword>
<dbReference type="SUPFAM" id="SSF53448">
    <property type="entry name" value="Nucleotide-diphospho-sugar transferases"/>
    <property type="match status" value="1"/>
</dbReference>
<dbReference type="Pfam" id="PF00535">
    <property type="entry name" value="Glycos_transf_2"/>
    <property type="match status" value="1"/>
</dbReference>
<protein>
    <submittedName>
        <fullName evidence="2">Glycosyl transferase family 2</fullName>
    </submittedName>
</protein>
<organism evidence="2 3">
    <name type="scientific">Jannaschia faecimaris</name>
    <dbReference type="NCBI Taxonomy" id="1244108"/>
    <lineage>
        <taxon>Bacteria</taxon>
        <taxon>Pseudomonadati</taxon>
        <taxon>Pseudomonadota</taxon>
        <taxon>Alphaproteobacteria</taxon>
        <taxon>Rhodobacterales</taxon>
        <taxon>Roseobacteraceae</taxon>
        <taxon>Jannaschia</taxon>
    </lineage>
</organism>
<dbReference type="AlphaFoldDB" id="A0A1H3UCM6"/>
<dbReference type="InterPro" id="IPR029044">
    <property type="entry name" value="Nucleotide-diphossugar_trans"/>
</dbReference>
<dbReference type="EMBL" id="FNPX01000029">
    <property type="protein sequence ID" value="SDZ60128.1"/>
    <property type="molecule type" value="Genomic_DNA"/>
</dbReference>
<dbReference type="GO" id="GO:0016740">
    <property type="term" value="F:transferase activity"/>
    <property type="evidence" value="ECO:0007669"/>
    <property type="project" value="UniProtKB-KW"/>
</dbReference>
<sequence>MRIAVVTPYYKETNEVLQRCHDSVLQQTIDCDHFLVSDGFPNTLAKEWAVKHFELSDAHGHGGNTPRVIGAISAFNQGYDAVAFLDADNWFKPDHLEKMVDLHCRTDAAVCTTGRSMHRADSSYMFDDDKNDGRTHVDTSCLFLTRSAKHVVAKWALLPPDLGGICDTIYWSSILSAGLTHAHLNTPTVCFYTSYEADYRRLGEPLPDDVKMLAATDAPFSWFKSLPIDDRWRMRSELGWPSNFRSVSALRLSYVLSRLKSLSSLRVFR</sequence>
<dbReference type="RefSeq" id="WP_092647896.1">
    <property type="nucleotide sequence ID" value="NZ_FNPX01000029.1"/>
</dbReference>
<gene>
    <name evidence="2" type="ORF">SAMN05444004_12918</name>
</gene>
<dbReference type="STRING" id="1244108.SAMN05444004_12918"/>
<name>A0A1H3UCM6_9RHOB</name>
<evidence type="ECO:0000313" key="3">
    <source>
        <dbReference type="Proteomes" id="UP000198914"/>
    </source>
</evidence>
<dbReference type="InterPro" id="IPR001173">
    <property type="entry name" value="Glyco_trans_2-like"/>
</dbReference>
<proteinExistence type="predicted"/>